<name>A0A7T4A1V4_9MICO</name>
<reference evidence="2 3" key="1">
    <citation type="submission" date="2020-12" db="EMBL/GenBank/DDBJ databases">
        <title>FDA dAtabase for Regulatory Grade micrObial Sequences (FDA-ARGOS): Supporting development and validation of Infectious Disease Dx tests.</title>
        <authorList>
            <person name="Sproer C."/>
            <person name="Gronow S."/>
            <person name="Severitt S."/>
            <person name="Schroder I."/>
            <person name="Tallon L."/>
            <person name="Sadzewicz L."/>
            <person name="Zhao X."/>
            <person name="Boylan J."/>
            <person name="Ott S."/>
            <person name="Bowen H."/>
            <person name="Vavikolanu K."/>
            <person name="Mehta A."/>
            <person name="Aluvathingal J."/>
            <person name="Nadendla S."/>
            <person name="Lowell S."/>
            <person name="Myers T."/>
            <person name="Yan Y."/>
            <person name="Sichtig H."/>
        </authorList>
    </citation>
    <scope>NUCLEOTIDE SEQUENCE [LARGE SCALE GENOMIC DNA]</scope>
    <source>
        <strain evidence="2 3">FDAARGOS_990</strain>
    </source>
</reference>
<dbReference type="EMBL" id="CP065989">
    <property type="protein sequence ID" value="QQB15746.1"/>
    <property type="molecule type" value="Genomic_DNA"/>
</dbReference>
<dbReference type="AlphaFoldDB" id="A0A7T4A1V4"/>
<gene>
    <name evidence="2" type="ORF">I6H47_07460</name>
</gene>
<dbReference type="Proteomes" id="UP000595374">
    <property type="component" value="Chromosome"/>
</dbReference>
<evidence type="ECO:0000313" key="2">
    <source>
        <dbReference type="EMBL" id="QQB15746.1"/>
    </source>
</evidence>
<dbReference type="Gene3D" id="3.10.450.530">
    <property type="entry name" value="Ribonuclease toxin, BrnT, of type II toxin-antitoxin system"/>
    <property type="match status" value="1"/>
</dbReference>
<proteinExistence type="predicted"/>
<organism evidence="2 3">
    <name type="scientific">Brevibacterium casei</name>
    <dbReference type="NCBI Taxonomy" id="33889"/>
    <lineage>
        <taxon>Bacteria</taxon>
        <taxon>Bacillati</taxon>
        <taxon>Actinomycetota</taxon>
        <taxon>Actinomycetes</taxon>
        <taxon>Micrococcales</taxon>
        <taxon>Brevibacteriaceae</taxon>
        <taxon>Brevibacterium</taxon>
    </lineage>
</organism>
<protein>
    <submittedName>
        <fullName evidence="2">BrnT family toxin</fullName>
    </submittedName>
</protein>
<dbReference type="RefSeq" id="WP_198500676.1">
    <property type="nucleotide sequence ID" value="NZ_CP065989.1"/>
</dbReference>
<feature type="compositionally biased region" description="Basic and acidic residues" evidence="1">
    <location>
        <begin position="83"/>
        <end position="97"/>
    </location>
</feature>
<evidence type="ECO:0000313" key="3">
    <source>
        <dbReference type="Proteomes" id="UP000595374"/>
    </source>
</evidence>
<feature type="region of interest" description="Disordered" evidence="1">
    <location>
        <begin position="77"/>
        <end position="97"/>
    </location>
</feature>
<evidence type="ECO:0000256" key="1">
    <source>
        <dbReference type="SAM" id="MobiDB-lite"/>
    </source>
</evidence>
<dbReference type="InterPro" id="IPR038573">
    <property type="entry name" value="BrnT_sf"/>
</dbReference>
<accession>A0A7T4A1V4</accession>
<sequence length="97" mass="10968">MTAIEWDSRAAAHMWRRHGVTQTEAEEAIDDPEALLLTPDPASRSGKSDRYIGWSSTRAEVLVVIVVRHEGLLYGGNAWPANESHRKLYEGSRHDER</sequence>